<accession>A0A9D3W6V4</accession>
<evidence type="ECO:0000313" key="2">
    <source>
        <dbReference type="EMBL" id="KAH1114259.1"/>
    </source>
</evidence>
<dbReference type="Proteomes" id="UP000828251">
    <property type="component" value="Unassembled WGS sequence"/>
</dbReference>
<dbReference type="Pfam" id="PF07727">
    <property type="entry name" value="RVT_2"/>
    <property type="match status" value="1"/>
</dbReference>
<evidence type="ECO:0000313" key="3">
    <source>
        <dbReference type="Proteomes" id="UP000828251"/>
    </source>
</evidence>
<evidence type="ECO:0000259" key="1">
    <source>
        <dbReference type="Pfam" id="PF07727"/>
    </source>
</evidence>
<dbReference type="SUPFAM" id="SSF56672">
    <property type="entry name" value="DNA/RNA polymerases"/>
    <property type="match status" value="1"/>
</dbReference>
<organism evidence="2 3">
    <name type="scientific">Gossypium stocksii</name>
    <dbReference type="NCBI Taxonomy" id="47602"/>
    <lineage>
        <taxon>Eukaryota</taxon>
        <taxon>Viridiplantae</taxon>
        <taxon>Streptophyta</taxon>
        <taxon>Embryophyta</taxon>
        <taxon>Tracheophyta</taxon>
        <taxon>Spermatophyta</taxon>
        <taxon>Magnoliopsida</taxon>
        <taxon>eudicotyledons</taxon>
        <taxon>Gunneridae</taxon>
        <taxon>Pentapetalae</taxon>
        <taxon>rosids</taxon>
        <taxon>malvids</taxon>
        <taxon>Malvales</taxon>
        <taxon>Malvaceae</taxon>
        <taxon>Malvoideae</taxon>
        <taxon>Gossypium</taxon>
    </lineage>
</organism>
<gene>
    <name evidence="2" type="ORF">J1N35_007637</name>
</gene>
<protein>
    <recommendedName>
        <fullName evidence="1">Reverse transcriptase Ty1/copia-type domain-containing protein</fullName>
    </recommendedName>
</protein>
<feature type="domain" description="Reverse transcriptase Ty1/copia-type" evidence="1">
    <location>
        <begin position="59"/>
        <end position="133"/>
    </location>
</feature>
<sequence length="242" mass="27186">MSSDPISRISSSNTHHMVTNSKAGIFKPKLYTTSISSIKPTTIQEAMAIPSWKENFFWGKCVLLVYVNDIIITSDSDAKIGKVVNSLHSQFSSKDLGPLSYFLGLEITKHGDSMHISQQKKIVDGLQYLCMTRPNITFVGNTVSQYMHLPSDVHWIAVKRILKYIRGTLDYGLLFQPLAVNLTGFSDVDWASSREDRKSESGFCIYLSDNLIGWSSKKQGVVSRQVKSNHSLLILPFLFIDM</sequence>
<dbReference type="InterPro" id="IPR043502">
    <property type="entry name" value="DNA/RNA_pol_sf"/>
</dbReference>
<dbReference type="OrthoDB" id="998016at2759"/>
<reference evidence="2 3" key="1">
    <citation type="journal article" date="2021" name="Plant Biotechnol. J.">
        <title>Multi-omics assisted identification of the key and species-specific regulatory components of drought-tolerant mechanisms in Gossypium stocksii.</title>
        <authorList>
            <person name="Yu D."/>
            <person name="Ke L."/>
            <person name="Zhang D."/>
            <person name="Wu Y."/>
            <person name="Sun Y."/>
            <person name="Mei J."/>
            <person name="Sun J."/>
            <person name="Sun Y."/>
        </authorList>
    </citation>
    <scope>NUCLEOTIDE SEQUENCE [LARGE SCALE GENOMIC DNA]</scope>
    <source>
        <strain evidence="3">cv. E1</strain>
        <tissue evidence="2">Leaf</tissue>
    </source>
</reference>
<dbReference type="AlphaFoldDB" id="A0A9D3W6V4"/>
<name>A0A9D3W6V4_9ROSI</name>
<proteinExistence type="predicted"/>
<dbReference type="EMBL" id="JAIQCV010000003">
    <property type="protein sequence ID" value="KAH1114259.1"/>
    <property type="molecule type" value="Genomic_DNA"/>
</dbReference>
<comment type="caution">
    <text evidence="2">The sequence shown here is derived from an EMBL/GenBank/DDBJ whole genome shotgun (WGS) entry which is preliminary data.</text>
</comment>
<dbReference type="PANTHER" id="PTHR11439">
    <property type="entry name" value="GAG-POL-RELATED RETROTRANSPOSON"/>
    <property type="match status" value="1"/>
</dbReference>
<keyword evidence="3" id="KW-1185">Reference proteome</keyword>
<dbReference type="InterPro" id="IPR013103">
    <property type="entry name" value="RVT_2"/>
</dbReference>
<dbReference type="PANTHER" id="PTHR11439:SF463">
    <property type="entry name" value="REVERSE TRANSCRIPTASE TY1_COPIA-TYPE DOMAIN-CONTAINING PROTEIN"/>
    <property type="match status" value="1"/>
</dbReference>